<dbReference type="Proteomes" id="UP000239210">
    <property type="component" value="Unassembled WGS sequence"/>
</dbReference>
<name>A0A2T0T127_9ACTN</name>
<keyword evidence="5 6" id="KW-0460">Magnesium</keyword>
<comment type="caution">
    <text evidence="8">The sequence shown here is derived from an EMBL/GenBank/DDBJ whole genome shotgun (WGS) entry which is preliminary data.</text>
</comment>
<dbReference type="Pfam" id="PF01850">
    <property type="entry name" value="PIN"/>
    <property type="match status" value="1"/>
</dbReference>
<dbReference type="InterPro" id="IPR022907">
    <property type="entry name" value="VapC_family"/>
</dbReference>
<dbReference type="GO" id="GO:0000287">
    <property type="term" value="F:magnesium ion binding"/>
    <property type="evidence" value="ECO:0007669"/>
    <property type="project" value="UniProtKB-UniRule"/>
</dbReference>
<proteinExistence type="inferred from homology"/>
<dbReference type="InterPro" id="IPR029060">
    <property type="entry name" value="PIN-like_dom_sf"/>
</dbReference>
<evidence type="ECO:0000256" key="1">
    <source>
        <dbReference type="ARBA" id="ARBA00022649"/>
    </source>
</evidence>
<comment type="similarity">
    <text evidence="6">Belongs to the PINc/VapC protein family.</text>
</comment>
<dbReference type="GO" id="GO:0090729">
    <property type="term" value="F:toxin activity"/>
    <property type="evidence" value="ECO:0007669"/>
    <property type="project" value="UniProtKB-KW"/>
</dbReference>
<keyword evidence="9" id="KW-1185">Reference proteome</keyword>
<dbReference type="EMBL" id="PVTG01000021">
    <property type="protein sequence ID" value="PRY39366.1"/>
    <property type="molecule type" value="Genomic_DNA"/>
</dbReference>
<dbReference type="EC" id="3.1.-.-" evidence="6"/>
<dbReference type="SUPFAM" id="SSF88723">
    <property type="entry name" value="PIN domain-like"/>
    <property type="match status" value="1"/>
</dbReference>
<evidence type="ECO:0000259" key="7">
    <source>
        <dbReference type="Pfam" id="PF01850"/>
    </source>
</evidence>
<keyword evidence="3 6" id="KW-0479">Metal-binding</keyword>
<dbReference type="PANTHER" id="PTHR35901">
    <property type="entry name" value="RIBONUCLEASE VAPC3"/>
    <property type="match status" value="1"/>
</dbReference>
<keyword evidence="2 6" id="KW-0540">Nuclease</keyword>
<evidence type="ECO:0000256" key="4">
    <source>
        <dbReference type="ARBA" id="ARBA00022801"/>
    </source>
</evidence>
<dbReference type="AlphaFoldDB" id="A0A2T0T127"/>
<dbReference type="OrthoDB" id="4377304at2"/>
<feature type="domain" description="PIN" evidence="7">
    <location>
        <begin position="2"/>
        <end position="120"/>
    </location>
</feature>
<dbReference type="Gene3D" id="3.40.50.1010">
    <property type="entry name" value="5'-nuclease"/>
    <property type="match status" value="1"/>
</dbReference>
<dbReference type="GO" id="GO:0016787">
    <property type="term" value="F:hydrolase activity"/>
    <property type="evidence" value="ECO:0007669"/>
    <property type="project" value="UniProtKB-KW"/>
</dbReference>
<accession>A0A2T0T127</accession>
<dbReference type="CDD" id="cd09873">
    <property type="entry name" value="PIN_Pae0151-like"/>
    <property type="match status" value="1"/>
</dbReference>
<evidence type="ECO:0000313" key="9">
    <source>
        <dbReference type="Proteomes" id="UP000239210"/>
    </source>
</evidence>
<evidence type="ECO:0000256" key="5">
    <source>
        <dbReference type="ARBA" id="ARBA00022842"/>
    </source>
</evidence>
<feature type="binding site" evidence="6">
    <location>
        <position position="95"/>
    </location>
    <ligand>
        <name>Mg(2+)</name>
        <dbReference type="ChEBI" id="CHEBI:18420"/>
    </ligand>
</feature>
<keyword evidence="1 6" id="KW-1277">Toxin-antitoxin system</keyword>
<dbReference type="RefSeq" id="WP_106281562.1">
    <property type="nucleotide sequence ID" value="NZ_PVTG01000021.1"/>
</dbReference>
<evidence type="ECO:0000313" key="8">
    <source>
        <dbReference type="EMBL" id="PRY39366.1"/>
    </source>
</evidence>
<evidence type="ECO:0000256" key="6">
    <source>
        <dbReference type="HAMAP-Rule" id="MF_00265"/>
    </source>
</evidence>
<gene>
    <name evidence="6" type="primary">vapC</name>
    <name evidence="8" type="ORF">LY71_12135</name>
</gene>
<keyword evidence="6" id="KW-0800">Toxin</keyword>
<dbReference type="InterPro" id="IPR051619">
    <property type="entry name" value="TypeII_TA_RNase_PINc/VapC"/>
</dbReference>
<keyword evidence="4 6" id="KW-0378">Hydrolase</keyword>
<dbReference type="InterPro" id="IPR002716">
    <property type="entry name" value="PIN_dom"/>
</dbReference>
<reference evidence="8 9" key="1">
    <citation type="submission" date="2018-03" db="EMBL/GenBank/DDBJ databases">
        <title>Genomic Encyclopedia of Archaeal and Bacterial Type Strains, Phase II (KMG-II): from individual species to whole genera.</title>
        <authorList>
            <person name="Goeker M."/>
        </authorList>
    </citation>
    <scope>NUCLEOTIDE SEQUENCE [LARGE SCALE GENOMIC DNA]</scope>
    <source>
        <strain evidence="8 9">DSM 45416</strain>
    </source>
</reference>
<comment type="cofactor">
    <cofactor evidence="6">
        <name>Mg(2+)</name>
        <dbReference type="ChEBI" id="CHEBI:18420"/>
    </cofactor>
</comment>
<dbReference type="PANTHER" id="PTHR35901:SF1">
    <property type="entry name" value="EXONUCLEASE VAPC9"/>
    <property type="match status" value="1"/>
</dbReference>
<dbReference type="GO" id="GO:0004540">
    <property type="term" value="F:RNA nuclease activity"/>
    <property type="evidence" value="ECO:0007669"/>
    <property type="project" value="InterPro"/>
</dbReference>
<organism evidence="8 9">
    <name type="scientific">Geodermatophilus tzadiensis</name>
    <dbReference type="NCBI Taxonomy" id="1137988"/>
    <lineage>
        <taxon>Bacteria</taxon>
        <taxon>Bacillati</taxon>
        <taxon>Actinomycetota</taxon>
        <taxon>Actinomycetes</taxon>
        <taxon>Geodermatophilales</taxon>
        <taxon>Geodermatophilaceae</taxon>
        <taxon>Geodermatophilus</taxon>
    </lineage>
</organism>
<protein>
    <recommendedName>
        <fullName evidence="6">Ribonuclease VapC</fullName>
        <shortName evidence="6">RNase VapC</shortName>
        <ecNumber evidence="6">3.1.-.-</ecNumber>
    </recommendedName>
    <alternativeName>
        <fullName evidence="6">Toxin VapC</fullName>
    </alternativeName>
</protein>
<feature type="binding site" evidence="6">
    <location>
        <position position="5"/>
    </location>
    <ligand>
        <name>Mg(2+)</name>
        <dbReference type="ChEBI" id="CHEBI:18420"/>
    </ligand>
</feature>
<comment type="function">
    <text evidence="6">Toxic component of a toxin-antitoxin (TA) system. An RNase.</text>
</comment>
<dbReference type="HAMAP" id="MF_00265">
    <property type="entry name" value="VapC_Nob1"/>
    <property type="match status" value="1"/>
</dbReference>
<evidence type="ECO:0000256" key="3">
    <source>
        <dbReference type="ARBA" id="ARBA00022723"/>
    </source>
</evidence>
<evidence type="ECO:0000256" key="2">
    <source>
        <dbReference type="ARBA" id="ARBA00022722"/>
    </source>
</evidence>
<sequence>MIVVDASTVVVALLDSGQGGQEARDLMLGDEAHAPHLLDVEVLSAVRRHVLGGRLSATAARDAVDVLRELPVVRHGHDPLLDRALQLRDSVTAYDGVYVALAEFLEATLVTGDRRLARAPGVRCPVSTIS</sequence>
<dbReference type="InterPro" id="IPR044153">
    <property type="entry name" value="PIN_Pae0151-like"/>
</dbReference>